<evidence type="ECO:0000259" key="2">
    <source>
        <dbReference type="PROSITE" id="PS50119"/>
    </source>
</evidence>
<dbReference type="SUPFAM" id="SSF57845">
    <property type="entry name" value="B-box zinc-binding domain"/>
    <property type="match status" value="1"/>
</dbReference>
<organism evidence="3 4">
    <name type="scientific">Cinnamomum micranthum f. kanehirae</name>
    <dbReference type="NCBI Taxonomy" id="337451"/>
    <lineage>
        <taxon>Eukaryota</taxon>
        <taxon>Viridiplantae</taxon>
        <taxon>Streptophyta</taxon>
        <taxon>Embryophyta</taxon>
        <taxon>Tracheophyta</taxon>
        <taxon>Spermatophyta</taxon>
        <taxon>Magnoliopsida</taxon>
        <taxon>Magnoliidae</taxon>
        <taxon>Laurales</taxon>
        <taxon>Lauraceae</taxon>
        <taxon>Cinnamomum</taxon>
    </lineage>
</organism>
<sequence length="185" mass="21789">MIATTEEHSSKSRLELKHASNKYPEWLDLLLQSKFFTPCLNLNHEELRKGEINVFCIDCKVCLCQHCLATPLHLGHKQLQIRRYMYRDVVKIDDMQKLMSCSRVMVLYERENNGCDTFELSQMIEMEMEVEVEKENKNAELFSPTDSVHSNENNNSFNNLDGYNLPFELNLKHKRKGVPRRSPFF</sequence>
<dbReference type="AlphaFoldDB" id="A0A3S3MES8"/>
<keyword evidence="1" id="KW-0479">Metal-binding</keyword>
<dbReference type="EMBL" id="QPKB01000001">
    <property type="protein sequence ID" value="RWR75091.1"/>
    <property type="molecule type" value="Genomic_DNA"/>
</dbReference>
<accession>A0A3S3MES8</accession>
<protein>
    <recommendedName>
        <fullName evidence="2">B box-type domain-containing protein</fullName>
    </recommendedName>
</protein>
<dbReference type="PROSITE" id="PS50119">
    <property type="entry name" value="ZF_BBOX"/>
    <property type="match status" value="1"/>
</dbReference>
<dbReference type="CDD" id="cd19756">
    <property type="entry name" value="Bbox2"/>
    <property type="match status" value="1"/>
</dbReference>
<reference evidence="3 4" key="1">
    <citation type="journal article" date="2019" name="Nat. Plants">
        <title>Stout camphor tree genome fills gaps in understanding of flowering plant genome evolution.</title>
        <authorList>
            <person name="Chaw S.M."/>
            <person name="Liu Y.C."/>
            <person name="Wu Y.W."/>
            <person name="Wang H.Y."/>
            <person name="Lin C.I."/>
            <person name="Wu C.S."/>
            <person name="Ke H.M."/>
            <person name="Chang L.Y."/>
            <person name="Hsu C.Y."/>
            <person name="Yang H.T."/>
            <person name="Sudianto E."/>
            <person name="Hsu M.H."/>
            <person name="Wu K.P."/>
            <person name="Wang L.N."/>
            <person name="Leebens-Mack J.H."/>
            <person name="Tsai I.J."/>
        </authorList>
    </citation>
    <scope>NUCLEOTIDE SEQUENCE [LARGE SCALE GENOMIC DNA]</scope>
    <source>
        <strain evidence="4">cv. Chaw 1501</strain>
        <tissue evidence="3">Young leaves</tissue>
    </source>
</reference>
<comment type="caution">
    <text evidence="3">The sequence shown here is derived from an EMBL/GenBank/DDBJ whole genome shotgun (WGS) entry which is preliminary data.</text>
</comment>
<feature type="domain" description="B box-type" evidence="2">
    <location>
        <begin position="39"/>
        <end position="81"/>
    </location>
</feature>
<dbReference type="Proteomes" id="UP000283530">
    <property type="component" value="Unassembled WGS sequence"/>
</dbReference>
<proteinExistence type="predicted"/>
<dbReference type="PANTHER" id="PTHR31065:SF41">
    <property type="entry name" value="PLATZ TRANSCRIPTION FACTOR FAMILY PROTEIN"/>
    <property type="match status" value="1"/>
</dbReference>
<dbReference type="InterPro" id="IPR000315">
    <property type="entry name" value="Znf_B-box"/>
</dbReference>
<keyword evidence="1" id="KW-0863">Zinc-finger</keyword>
<name>A0A3S3MES8_9MAGN</name>
<dbReference type="PANTHER" id="PTHR31065">
    <property type="entry name" value="PLATZ TRANSCRIPTION FACTOR FAMILY PROTEIN"/>
    <property type="match status" value="1"/>
</dbReference>
<dbReference type="OrthoDB" id="1908108at2759"/>
<gene>
    <name evidence="3" type="ORF">CKAN_00345600</name>
</gene>
<evidence type="ECO:0000313" key="4">
    <source>
        <dbReference type="Proteomes" id="UP000283530"/>
    </source>
</evidence>
<evidence type="ECO:0000256" key="1">
    <source>
        <dbReference type="PROSITE-ProRule" id="PRU00024"/>
    </source>
</evidence>
<dbReference type="GO" id="GO:0008270">
    <property type="term" value="F:zinc ion binding"/>
    <property type="evidence" value="ECO:0007669"/>
    <property type="project" value="UniProtKB-KW"/>
</dbReference>
<keyword evidence="1" id="KW-0862">Zinc</keyword>
<evidence type="ECO:0000313" key="3">
    <source>
        <dbReference type="EMBL" id="RWR75091.1"/>
    </source>
</evidence>
<keyword evidence="4" id="KW-1185">Reference proteome</keyword>